<dbReference type="InterPro" id="IPR000531">
    <property type="entry name" value="Beta-barrel_TonB"/>
</dbReference>
<keyword evidence="4 10" id="KW-0812">Transmembrane</keyword>
<keyword evidence="8 14" id="KW-0675">Receptor</keyword>
<feature type="domain" description="TonB-dependent receptor-like beta-barrel" evidence="12">
    <location>
        <begin position="268"/>
        <end position="645"/>
    </location>
</feature>
<gene>
    <name evidence="14" type="primary">tonB</name>
    <name evidence="14" type="ORF">PITCH_A560003</name>
</gene>
<feature type="domain" description="TonB-dependent receptor plug" evidence="13">
    <location>
        <begin position="52"/>
        <end position="154"/>
    </location>
</feature>
<dbReference type="Gene3D" id="2.170.130.10">
    <property type="entry name" value="TonB-dependent receptor, plug domain"/>
    <property type="match status" value="1"/>
</dbReference>
<keyword evidence="6 11" id="KW-0798">TonB box</keyword>
<evidence type="ECO:0000256" key="3">
    <source>
        <dbReference type="ARBA" id="ARBA00022452"/>
    </source>
</evidence>
<dbReference type="InterPro" id="IPR039426">
    <property type="entry name" value="TonB-dep_rcpt-like"/>
</dbReference>
<dbReference type="PANTHER" id="PTHR30069:SF29">
    <property type="entry name" value="HEMOGLOBIN AND HEMOGLOBIN-HAPTOGLOBIN-BINDING PROTEIN 1-RELATED"/>
    <property type="match status" value="1"/>
</dbReference>
<dbReference type="InterPro" id="IPR036942">
    <property type="entry name" value="Beta-barrel_TonB_sf"/>
</dbReference>
<reference evidence="14" key="1">
    <citation type="submission" date="2018-01" db="EMBL/GenBank/DDBJ databases">
        <authorList>
            <person name="Regsiter A."/>
            <person name="William W."/>
        </authorList>
    </citation>
    <scope>NUCLEOTIDE SEQUENCE</scope>
    <source>
        <strain evidence="14">TRIP AH-1</strain>
    </source>
</reference>
<dbReference type="EMBL" id="OJIN01000199">
    <property type="protein sequence ID" value="SPD75362.1"/>
    <property type="molecule type" value="Genomic_DNA"/>
</dbReference>
<proteinExistence type="inferred from homology"/>
<evidence type="ECO:0000256" key="8">
    <source>
        <dbReference type="ARBA" id="ARBA00023170"/>
    </source>
</evidence>
<evidence type="ECO:0000256" key="6">
    <source>
        <dbReference type="ARBA" id="ARBA00023077"/>
    </source>
</evidence>
<dbReference type="PANTHER" id="PTHR30069">
    <property type="entry name" value="TONB-DEPENDENT OUTER MEMBRANE RECEPTOR"/>
    <property type="match status" value="1"/>
</dbReference>
<dbReference type="Gene3D" id="2.40.170.20">
    <property type="entry name" value="TonB-dependent receptor, beta-barrel domain"/>
    <property type="match status" value="1"/>
</dbReference>
<evidence type="ECO:0000259" key="12">
    <source>
        <dbReference type="Pfam" id="PF00593"/>
    </source>
</evidence>
<dbReference type="SUPFAM" id="SSF56935">
    <property type="entry name" value="Porins"/>
    <property type="match status" value="1"/>
</dbReference>
<dbReference type="CDD" id="cd01347">
    <property type="entry name" value="ligand_gated_channel"/>
    <property type="match status" value="1"/>
</dbReference>
<dbReference type="GO" id="GO:0044718">
    <property type="term" value="P:siderophore transmembrane transport"/>
    <property type="evidence" value="ECO:0007669"/>
    <property type="project" value="TreeGrafter"/>
</dbReference>
<protein>
    <submittedName>
        <fullName evidence="14">TonB-dependent receptor</fullName>
    </submittedName>
</protein>
<evidence type="ECO:0000259" key="13">
    <source>
        <dbReference type="Pfam" id="PF07715"/>
    </source>
</evidence>
<organism evidence="14">
    <name type="scientific">uncultured Desulfobacterium sp</name>
    <dbReference type="NCBI Taxonomy" id="201089"/>
    <lineage>
        <taxon>Bacteria</taxon>
        <taxon>Pseudomonadati</taxon>
        <taxon>Thermodesulfobacteriota</taxon>
        <taxon>Desulfobacteria</taxon>
        <taxon>Desulfobacterales</taxon>
        <taxon>Desulfobacteriaceae</taxon>
        <taxon>Desulfobacterium</taxon>
        <taxon>environmental samples</taxon>
    </lineage>
</organism>
<evidence type="ECO:0000256" key="1">
    <source>
        <dbReference type="ARBA" id="ARBA00004571"/>
    </source>
</evidence>
<evidence type="ECO:0000256" key="7">
    <source>
        <dbReference type="ARBA" id="ARBA00023136"/>
    </source>
</evidence>
<keyword evidence="7 10" id="KW-0472">Membrane</keyword>
<comment type="similarity">
    <text evidence="10 11">Belongs to the TonB-dependent receptor family.</text>
</comment>
<keyword evidence="3 10" id="KW-1134">Transmembrane beta strand</keyword>
<dbReference type="InterPro" id="IPR012910">
    <property type="entry name" value="Plug_dom"/>
</dbReference>
<evidence type="ECO:0000313" key="14">
    <source>
        <dbReference type="EMBL" id="SPD75362.1"/>
    </source>
</evidence>
<dbReference type="GO" id="GO:0009279">
    <property type="term" value="C:cell outer membrane"/>
    <property type="evidence" value="ECO:0007669"/>
    <property type="project" value="UniProtKB-SubCell"/>
</dbReference>
<evidence type="ECO:0000256" key="11">
    <source>
        <dbReference type="RuleBase" id="RU003357"/>
    </source>
</evidence>
<dbReference type="AlphaFoldDB" id="A0A445N170"/>
<evidence type="ECO:0000256" key="9">
    <source>
        <dbReference type="ARBA" id="ARBA00023237"/>
    </source>
</evidence>
<keyword evidence="2 10" id="KW-0813">Transport</keyword>
<dbReference type="GO" id="GO:0015344">
    <property type="term" value="F:siderophore uptake transmembrane transporter activity"/>
    <property type="evidence" value="ECO:0007669"/>
    <property type="project" value="TreeGrafter"/>
</dbReference>
<dbReference type="Pfam" id="PF00593">
    <property type="entry name" value="TonB_dep_Rec_b-barrel"/>
    <property type="match status" value="1"/>
</dbReference>
<accession>A0A445N170</accession>
<evidence type="ECO:0000256" key="5">
    <source>
        <dbReference type="ARBA" id="ARBA00022729"/>
    </source>
</evidence>
<keyword evidence="5" id="KW-0732">Signal</keyword>
<name>A0A445N170_9BACT</name>
<dbReference type="PROSITE" id="PS52016">
    <property type="entry name" value="TONB_DEPENDENT_REC_3"/>
    <property type="match status" value="1"/>
</dbReference>
<dbReference type="Pfam" id="PF07715">
    <property type="entry name" value="Plug"/>
    <property type="match status" value="1"/>
</dbReference>
<sequence length="671" mass="75410">MNTRTFLISILAIFLCFIYIADICTAAGEPASEEGIYTLGEIVVQGKTEGVEATGVVHELTEDDIRNSDARNLVEAVDLLPGVDVFTGGDGTPRINIRGFRTRHVLLLLNGIPLNSAYDQQFDPSLIPVENIAEIKTTIGPSSVLYGQGALGGVINIITKKGTKETKGTIKGEVGEGGFYLGEANISSGAKGFDFFLSGSALKRDAFPLSNDFHATNQEDGGDRENSHKERNNLFTNIGYKVNDELNLGLNFSCLNGEYGIPGSIIADASDPFAPNPKYERIDHLEGYSAQIAGEYYPTNSFSLRSWVFINYMEENDNRYDSNNFNRNDLPLLDSWQSMYDQETNIKGVSVQPKYDLGERGTITLGFFTEKDRWESDGKVKDSLSGLPPQWIILYPQTDKDFNVYSLTVEYELNPIPKLGMVAGLGRHKQDRDERKDNDNSVLLAAHYDLTDSMRLKTAFQRNIRFPSLRQLYDDNGGNSELKTERVDHYTLGTELKLPWNTRLTIDGFESIAKNFIEKDNDISLFENFDKYEFRGAEIAAEISVIKNLMLRTSYSYLYTKDLSDSGKDELQNHPENRGTLECKYDFEFGLSPYVSVLYVADQYYYSKLPPIKKAELGSYTLVNVKLNQKVLNDRVNLIVGAENVFDQDYQQSYALPQAGRFIFGGMEMRF</sequence>
<evidence type="ECO:0000256" key="2">
    <source>
        <dbReference type="ARBA" id="ARBA00022448"/>
    </source>
</evidence>
<keyword evidence="9 10" id="KW-0998">Cell outer membrane</keyword>
<evidence type="ECO:0000256" key="10">
    <source>
        <dbReference type="PROSITE-ProRule" id="PRU01360"/>
    </source>
</evidence>
<evidence type="ECO:0000256" key="4">
    <source>
        <dbReference type="ARBA" id="ARBA00022692"/>
    </source>
</evidence>
<comment type="subcellular location">
    <subcellularLocation>
        <location evidence="1 10">Cell outer membrane</location>
        <topology evidence="1 10">Multi-pass membrane protein</topology>
    </subcellularLocation>
</comment>
<dbReference type="InterPro" id="IPR037066">
    <property type="entry name" value="Plug_dom_sf"/>
</dbReference>